<gene>
    <name evidence="1" type="ORF">PCOR1329_LOCUS26022</name>
</gene>
<evidence type="ECO:0000313" key="2">
    <source>
        <dbReference type="Proteomes" id="UP001189429"/>
    </source>
</evidence>
<name>A0ABN9S2R2_9DINO</name>
<accession>A0ABN9S2R2</accession>
<organism evidence="1 2">
    <name type="scientific">Prorocentrum cordatum</name>
    <dbReference type="NCBI Taxonomy" id="2364126"/>
    <lineage>
        <taxon>Eukaryota</taxon>
        <taxon>Sar</taxon>
        <taxon>Alveolata</taxon>
        <taxon>Dinophyceae</taxon>
        <taxon>Prorocentrales</taxon>
        <taxon>Prorocentraceae</taxon>
        <taxon>Prorocentrum</taxon>
    </lineage>
</organism>
<keyword evidence="2" id="KW-1185">Reference proteome</keyword>
<proteinExistence type="predicted"/>
<sequence length="253" mass="28744">MQADMQEQEGIIDTVHYEDGDYVMEGEQEDIIDKVRIVDGYDGTNEEQEAIIDQVLYEDGGGGSEEEQEDIIDQVLYEDDTDGKKEEQDHEAIIDQLLYEDGGGGSEEEQGDIIDQVLYEDGDYVHEVTLPGEADPPRVAREILFKHAGWDGETEDDDFRMPLGELCLRHDWAMELFVDRFAAFLGGPWIGRVRRITGVRAFFCLKVYPDGEKAEADPMHIYECGNPSSTPQWDGMMMEKMALEEERVASMAR</sequence>
<evidence type="ECO:0000313" key="1">
    <source>
        <dbReference type="EMBL" id="CAK0826060.1"/>
    </source>
</evidence>
<protein>
    <submittedName>
        <fullName evidence="1">Uncharacterized protein</fullName>
    </submittedName>
</protein>
<dbReference type="EMBL" id="CAUYUJ010009180">
    <property type="protein sequence ID" value="CAK0826060.1"/>
    <property type="molecule type" value="Genomic_DNA"/>
</dbReference>
<comment type="caution">
    <text evidence="1">The sequence shown here is derived from an EMBL/GenBank/DDBJ whole genome shotgun (WGS) entry which is preliminary data.</text>
</comment>
<reference evidence="1" key="1">
    <citation type="submission" date="2023-10" db="EMBL/GenBank/DDBJ databases">
        <authorList>
            <person name="Chen Y."/>
            <person name="Shah S."/>
            <person name="Dougan E. K."/>
            <person name="Thang M."/>
            <person name="Chan C."/>
        </authorList>
    </citation>
    <scope>NUCLEOTIDE SEQUENCE [LARGE SCALE GENOMIC DNA]</scope>
</reference>
<dbReference type="Proteomes" id="UP001189429">
    <property type="component" value="Unassembled WGS sequence"/>
</dbReference>